<name>A0A931CP97_9MICC</name>
<feature type="region of interest" description="Disordered" evidence="1">
    <location>
        <begin position="1"/>
        <end position="24"/>
    </location>
</feature>
<reference evidence="2 3" key="1">
    <citation type="submission" date="2020-11" db="EMBL/GenBank/DDBJ databases">
        <title>Arthrobacter antarcticus sp. nov., isolated from Antarctic Soil.</title>
        <authorList>
            <person name="Li J."/>
        </authorList>
    </citation>
    <scope>NUCLEOTIDE SEQUENCE [LARGE SCALE GENOMIC DNA]</scope>
    <source>
        <strain evidence="2 3">Z1-20</strain>
    </source>
</reference>
<keyword evidence="3" id="KW-1185">Reference proteome</keyword>
<gene>
    <name evidence="2" type="ORF">IV500_06365</name>
</gene>
<dbReference type="AlphaFoldDB" id="A0A931CP97"/>
<accession>A0A931CP97</accession>
<evidence type="ECO:0000313" key="3">
    <source>
        <dbReference type="Proteomes" id="UP000655366"/>
    </source>
</evidence>
<dbReference type="Proteomes" id="UP000655366">
    <property type="component" value="Unassembled WGS sequence"/>
</dbReference>
<evidence type="ECO:0000256" key="1">
    <source>
        <dbReference type="SAM" id="MobiDB-lite"/>
    </source>
</evidence>
<evidence type="ECO:0000313" key="2">
    <source>
        <dbReference type="EMBL" id="MBG0739024.1"/>
    </source>
</evidence>
<proteinExistence type="predicted"/>
<sequence length="289" mass="31827">MTTTARQPKGVPVGGQFAPDTRAEPDLTLAAPTPAPAISVPSDPKWFNLVYEDQPSNGERRSYARIALDESLAGDDFNVVHDEETQTAIRAEADRDDSMDVATDRIKRSGAKAHQFGAATARELKTIRERRLAVESHYITTAEDTYEVAAAKIGSSAAEYRRALEATFPHVGEEWYGQMMKNQELQPESWQRRELHNMATVNERNAALTTPRAEVSEDENPDFTSHPVTALESRIDALIAHRGDPTDAVNIGYLAHESGTGYGTVYIKAFAKLRLAAWRHTPIAPTGKA</sequence>
<dbReference type="RefSeq" id="WP_196395970.1">
    <property type="nucleotide sequence ID" value="NZ_JADNYM010000006.1"/>
</dbReference>
<protein>
    <submittedName>
        <fullName evidence="2">Uncharacterized protein</fullName>
    </submittedName>
</protein>
<dbReference type="EMBL" id="JADNYM010000006">
    <property type="protein sequence ID" value="MBG0739024.1"/>
    <property type="molecule type" value="Genomic_DNA"/>
</dbReference>
<comment type="caution">
    <text evidence="2">The sequence shown here is derived from an EMBL/GenBank/DDBJ whole genome shotgun (WGS) entry which is preliminary data.</text>
</comment>
<organism evidence="2 3">
    <name type="scientific">Arthrobacter terrae</name>
    <dbReference type="NCBI Taxonomy" id="2935737"/>
    <lineage>
        <taxon>Bacteria</taxon>
        <taxon>Bacillati</taxon>
        <taxon>Actinomycetota</taxon>
        <taxon>Actinomycetes</taxon>
        <taxon>Micrococcales</taxon>
        <taxon>Micrococcaceae</taxon>
        <taxon>Arthrobacter</taxon>
    </lineage>
</organism>